<comment type="caution">
    <text evidence="4">The sequence shown here is derived from an EMBL/GenBank/DDBJ whole genome shotgun (WGS) entry which is preliminary data.</text>
</comment>
<keyword evidence="1" id="KW-0414">Isoprene biosynthesis</keyword>
<dbReference type="InterPro" id="IPR020616">
    <property type="entry name" value="Thiolase_N"/>
</dbReference>
<dbReference type="Pfam" id="PF00108">
    <property type="entry name" value="Thiolase_N"/>
    <property type="match status" value="1"/>
</dbReference>
<dbReference type="GO" id="GO:0016747">
    <property type="term" value="F:acyltransferase activity, transferring groups other than amino-acyl groups"/>
    <property type="evidence" value="ECO:0007669"/>
    <property type="project" value="InterPro"/>
</dbReference>
<accession>A0A832ZVL6</accession>
<dbReference type="InterPro" id="IPR002155">
    <property type="entry name" value="Thiolase"/>
</dbReference>
<dbReference type="Proteomes" id="UP000608579">
    <property type="component" value="Unassembled WGS sequence"/>
</dbReference>
<dbReference type="PANTHER" id="PTHR42870:SF1">
    <property type="entry name" value="NON-SPECIFIC LIPID-TRANSFER PROTEIN-LIKE 2"/>
    <property type="match status" value="1"/>
</dbReference>
<feature type="domain" description="Thiolase N-terminal" evidence="2">
    <location>
        <begin position="8"/>
        <end position="226"/>
    </location>
</feature>
<dbReference type="NCBIfam" id="NF004720">
    <property type="entry name" value="PRK06064.1"/>
    <property type="match status" value="1"/>
</dbReference>
<evidence type="ECO:0000313" key="5">
    <source>
        <dbReference type="Proteomes" id="UP000608579"/>
    </source>
</evidence>
<evidence type="ECO:0000313" key="4">
    <source>
        <dbReference type="EMBL" id="HIQ29152.1"/>
    </source>
</evidence>
<dbReference type="CDD" id="cd00829">
    <property type="entry name" value="SCP-x_thiolase"/>
    <property type="match status" value="1"/>
</dbReference>
<protein>
    <submittedName>
        <fullName evidence="4">Thiolase domain-containing protein</fullName>
    </submittedName>
</protein>
<dbReference type="Pfam" id="PF22691">
    <property type="entry name" value="Thiolase_C_1"/>
    <property type="match status" value="1"/>
</dbReference>
<evidence type="ECO:0000256" key="1">
    <source>
        <dbReference type="ARBA" id="ARBA00023229"/>
    </source>
</evidence>
<dbReference type="PANTHER" id="PTHR42870">
    <property type="entry name" value="ACETYL-COA C-ACETYLTRANSFERASE"/>
    <property type="match status" value="1"/>
</dbReference>
<sequence length="391" mass="41524">MWLGKSAVVGVGLSKFGKREDASLRELAAEAVYESFQDARDIEPGDVEAVIVASSQPERLVVQSHVAPLICEYLGVKPSKGAFRVESACSSGGVALRMADIMIRSGEASKVLVVGVEKMTEAPRSEVMTTLSIVGDKDWESIHGITAPAGFALAAQRHMLEYGTKEEHLGLVAVKNHANAELNPKAMFRRRITLNEYKDSPPIAKPLKLLDCSPICDGASCVILTDAEDARKYNDTPVVVKSITQTTIGNSSTTVDDLTTWKPLVEAASRAYSLAGISPKQVDVAEVHDCFTIAEIIEYEDLGFCGKGYGGRFVEEGQSAIGGEVAVNTSGGLKAKGHPIGATGIAQVVEITLQLRGEAGKRQVSGADIGLTHNLGGFAVNHVVGIYGRMT</sequence>
<dbReference type="InterPro" id="IPR055140">
    <property type="entry name" value="Thiolase_C_2"/>
</dbReference>
<evidence type="ECO:0000259" key="3">
    <source>
        <dbReference type="Pfam" id="PF22691"/>
    </source>
</evidence>
<dbReference type="Gene3D" id="3.40.47.10">
    <property type="match status" value="1"/>
</dbReference>
<organism evidence="4 5">
    <name type="scientific">Caldiarchaeum subterraneum</name>
    <dbReference type="NCBI Taxonomy" id="311458"/>
    <lineage>
        <taxon>Archaea</taxon>
        <taxon>Nitrososphaerota</taxon>
        <taxon>Candidatus Caldarchaeales</taxon>
        <taxon>Candidatus Caldarchaeaceae</taxon>
        <taxon>Candidatus Caldarchaeum</taxon>
    </lineage>
</organism>
<feature type="domain" description="Thiolase C-terminal" evidence="3">
    <location>
        <begin position="251"/>
        <end position="389"/>
    </location>
</feature>
<proteinExistence type="predicted"/>
<gene>
    <name evidence="4" type="ORF">EYH45_01160</name>
</gene>
<dbReference type="InterPro" id="IPR016039">
    <property type="entry name" value="Thiolase-like"/>
</dbReference>
<reference evidence="4" key="1">
    <citation type="journal article" date="2020" name="ISME J.">
        <title>Gammaproteobacteria mediating utilization of methyl-, sulfur- and petroleum organic compounds in deep ocean hydrothermal plumes.</title>
        <authorList>
            <person name="Zhou Z."/>
            <person name="Liu Y."/>
            <person name="Pan J."/>
            <person name="Cron B.R."/>
            <person name="Toner B.M."/>
            <person name="Anantharaman K."/>
            <person name="Breier J.A."/>
            <person name="Dick G.J."/>
            <person name="Li M."/>
        </authorList>
    </citation>
    <scope>NUCLEOTIDE SEQUENCE</scope>
    <source>
        <strain evidence="4">SZUA-1515</strain>
    </source>
</reference>
<name>A0A832ZVL6_CALS0</name>
<dbReference type="AlphaFoldDB" id="A0A832ZVL6"/>
<dbReference type="SUPFAM" id="SSF53901">
    <property type="entry name" value="Thiolase-like"/>
    <property type="match status" value="1"/>
</dbReference>
<dbReference type="EMBL" id="DQVM01000026">
    <property type="protein sequence ID" value="HIQ29152.1"/>
    <property type="molecule type" value="Genomic_DNA"/>
</dbReference>
<dbReference type="PIRSF" id="PIRSF000429">
    <property type="entry name" value="Ac-CoA_Ac_transf"/>
    <property type="match status" value="1"/>
</dbReference>
<evidence type="ECO:0000259" key="2">
    <source>
        <dbReference type="Pfam" id="PF00108"/>
    </source>
</evidence>
<dbReference type="GO" id="GO:0008299">
    <property type="term" value="P:isoprenoid biosynthetic process"/>
    <property type="evidence" value="ECO:0007669"/>
    <property type="project" value="UniProtKB-KW"/>
</dbReference>